<dbReference type="VEuPathDB" id="FungiDB:H257_15665"/>
<feature type="domain" description="Integrase catalytic" evidence="8">
    <location>
        <begin position="500"/>
        <end position="681"/>
    </location>
</feature>
<keyword evidence="6" id="KW-0695">RNA-directed DNA polymerase</keyword>
<sequence>MELDTPNTSRGGRRHVYAMSLKKRGITLLPHKSIRKVAGDLSVSYSVVRTWKRVSDKIDQLAWSRPPCSTQPIKPLRVRIKPGAVPLEAAGLVYRNNRATWASASRIVPKKDPGDFRITHRQPAHQRVYGAYAMAYDYWQLALHEDSQMYYSFIYFIYSPWSVHAHKSTYGSDRRGGVLSSAVDFMFADLLFRGLLAWLADMLGYAETPERPSPHDLLLLLPEAQPEQIRLLPDQGRLHSPTRIQGLCALAPPVTAADLQQFVCATTGCGPASPTTPSLWCLSANSPTHRPNKLEVQRRRSSPASNSLPLAGTLTIWPALTILRKIYSRWFPPTGRHDGLPLHRRKRRLWGAITTQVPFEDMALPLEEQRYQPLPFLSGAFTGASERWPILEKDAFAVVESCNRLDYIFIRPAGFRLFTDHKNQQNIFNPQAWQDNVWGDLLSRWDAAQAQVPTKSVRRLLALVSPLFLDKKDRIWIPPSATDLQQRAPRAIDGSKPQPRPSLPGVVDLSARLVWLLPTLLFGRHGHISQSQSILAINGYKDLRQRPLTAVRVELSHPRVQTNDAAATANGFLDWFTTFGYVHTWVSDSGSHFKNEVIDKIRKAAGAHHHFTTAYCPWANRTIKVVNRLILRAVMSLDGCEMKLRATDWHLVLALVQGAFNHMPSNRLSGMVPVTAVNDLPAKTPLSALVNTVTEEVTDINWLDSSRTKQMQKLHEAMEQLHREVIQLQKFAIGDFFLLGQVSRQRNKVSLQWRDPGKIVRVVTEYVMAEYVMETQHWFHVAKLSEVRQGSGEYQALIYWLGLDEDEASWEPSYWDAYLDMLPPYIDGPTIILADNFGGPYRGRAAQPLSPNCTSICQPLDVGVMGPFAQIMRKLSLDEVPVTTAAEKRLAMSKDCPFDQSVGNYFL</sequence>
<proteinExistence type="predicted"/>
<keyword evidence="3" id="KW-0540">Nuclease</keyword>
<dbReference type="AlphaFoldDB" id="W4FLE0"/>
<organism evidence="9">
    <name type="scientific">Aphanomyces astaci</name>
    <name type="common">Crayfish plague agent</name>
    <dbReference type="NCBI Taxonomy" id="112090"/>
    <lineage>
        <taxon>Eukaryota</taxon>
        <taxon>Sar</taxon>
        <taxon>Stramenopiles</taxon>
        <taxon>Oomycota</taxon>
        <taxon>Saprolegniomycetes</taxon>
        <taxon>Saprolegniales</taxon>
        <taxon>Verrucalvaceae</taxon>
        <taxon>Aphanomyces</taxon>
    </lineage>
</organism>
<evidence type="ECO:0000259" key="8">
    <source>
        <dbReference type="PROSITE" id="PS50994"/>
    </source>
</evidence>
<dbReference type="PANTHER" id="PTHR37984">
    <property type="entry name" value="PROTEIN CBG26694"/>
    <property type="match status" value="1"/>
</dbReference>
<reference evidence="9" key="1">
    <citation type="submission" date="2013-12" db="EMBL/GenBank/DDBJ databases">
        <title>The Genome Sequence of Aphanomyces astaci APO3.</title>
        <authorList>
            <consortium name="The Broad Institute Genomics Platform"/>
            <person name="Russ C."/>
            <person name="Tyler B."/>
            <person name="van West P."/>
            <person name="Dieguez-Uribeondo J."/>
            <person name="Young S.K."/>
            <person name="Zeng Q."/>
            <person name="Gargeya S."/>
            <person name="Fitzgerald M."/>
            <person name="Abouelleil A."/>
            <person name="Alvarado L."/>
            <person name="Chapman S.B."/>
            <person name="Gainer-Dewar J."/>
            <person name="Goldberg J."/>
            <person name="Griggs A."/>
            <person name="Gujja S."/>
            <person name="Hansen M."/>
            <person name="Howarth C."/>
            <person name="Imamovic A."/>
            <person name="Ireland A."/>
            <person name="Larimer J."/>
            <person name="McCowan C."/>
            <person name="Murphy C."/>
            <person name="Pearson M."/>
            <person name="Poon T.W."/>
            <person name="Priest M."/>
            <person name="Roberts A."/>
            <person name="Saif S."/>
            <person name="Shea T."/>
            <person name="Sykes S."/>
            <person name="Wortman J."/>
            <person name="Nusbaum C."/>
            <person name="Birren B."/>
        </authorList>
    </citation>
    <scope>NUCLEOTIDE SEQUENCE [LARGE SCALE GENOMIC DNA]</scope>
    <source>
        <strain evidence="9">APO3</strain>
    </source>
</reference>
<dbReference type="GO" id="GO:0004519">
    <property type="term" value="F:endonuclease activity"/>
    <property type="evidence" value="ECO:0007669"/>
    <property type="project" value="UniProtKB-KW"/>
</dbReference>
<dbReference type="GO" id="GO:0003676">
    <property type="term" value="F:nucleic acid binding"/>
    <property type="evidence" value="ECO:0007669"/>
    <property type="project" value="InterPro"/>
</dbReference>
<dbReference type="GO" id="GO:0003964">
    <property type="term" value="F:RNA-directed DNA polymerase activity"/>
    <property type="evidence" value="ECO:0007669"/>
    <property type="project" value="UniProtKB-KW"/>
</dbReference>
<dbReference type="GO" id="GO:0015074">
    <property type="term" value="P:DNA integration"/>
    <property type="evidence" value="ECO:0007669"/>
    <property type="project" value="InterPro"/>
</dbReference>
<dbReference type="STRING" id="112090.W4FLE0"/>
<dbReference type="InterPro" id="IPR000953">
    <property type="entry name" value="Chromo/chromo_shadow_dom"/>
</dbReference>
<dbReference type="GO" id="GO:0016787">
    <property type="term" value="F:hydrolase activity"/>
    <property type="evidence" value="ECO:0007669"/>
    <property type="project" value="UniProtKB-KW"/>
</dbReference>
<dbReference type="InterPro" id="IPR001584">
    <property type="entry name" value="Integrase_cat-core"/>
</dbReference>
<dbReference type="RefSeq" id="XP_009842137.1">
    <property type="nucleotide sequence ID" value="XM_009843835.1"/>
</dbReference>
<dbReference type="Pfam" id="PF17917">
    <property type="entry name" value="RT_RNaseH"/>
    <property type="match status" value="1"/>
</dbReference>
<protein>
    <recommendedName>
        <fullName evidence="10">Integrase catalytic domain-containing protein</fullName>
    </recommendedName>
</protein>
<evidence type="ECO:0000259" key="7">
    <source>
        <dbReference type="PROSITE" id="PS50013"/>
    </source>
</evidence>
<evidence type="ECO:0000256" key="1">
    <source>
        <dbReference type="ARBA" id="ARBA00022679"/>
    </source>
</evidence>
<gene>
    <name evidence="9" type="ORF">H257_15665</name>
</gene>
<feature type="domain" description="Chromo" evidence="7">
    <location>
        <begin position="779"/>
        <end position="812"/>
    </location>
</feature>
<evidence type="ECO:0000256" key="6">
    <source>
        <dbReference type="ARBA" id="ARBA00022918"/>
    </source>
</evidence>
<evidence type="ECO:0000256" key="3">
    <source>
        <dbReference type="ARBA" id="ARBA00022722"/>
    </source>
</evidence>
<keyword evidence="5" id="KW-0378">Hydrolase</keyword>
<dbReference type="Gene3D" id="3.30.420.10">
    <property type="entry name" value="Ribonuclease H-like superfamily/Ribonuclease H"/>
    <property type="match status" value="1"/>
</dbReference>
<dbReference type="InterPro" id="IPR041373">
    <property type="entry name" value="RT_RNaseH"/>
</dbReference>
<keyword evidence="1" id="KW-0808">Transferase</keyword>
<dbReference type="PROSITE" id="PS50994">
    <property type="entry name" value="INTEGRASE"/>
    <property type="match status" value="1"/>
</dbReference>
<keyword evidence="2" id="KW-0548">Nucleotidyltransferase</keyword>
<evidence type="ECO:0000313" key="9">
    <source>
        <dbReference type="EMBL" id="ETV68342.1"/>
    </source>
</evidence>
<evidence type="ECO:0008006" key="10">
    <source>
        <dbReference type="Google" id="ProtNLM"/>
    </source>
</evidence>
<dbReference type="EMBL" id="KI913186">
    <property type="protein sequence ID" value="ETV68342.1"/>
    <property type="molecule type" value="Genomic_DNA"/>
</dbReference>
<dbReference type="GeneID" id="20817661"/>
<dbReference type="SUPFAM" id="SSF53098">
    <property type="entry name" value="Ribonuclease H-like"/>
    <property type="match status" value="1"/>
</dbReference>
<dbReference type="InterPro" id="IPR036397">
    <property type="entry name" value="RNaseH_sf"/>
</dbReference>
<evidence type="ECO:0000256" key="4">
    <source>
        <dbReference type="ARBA" id="ARBA00022759"/>
    </source>
</evidence>
<evidence type="ECO:0000256" key="5">
    <source>
        <dbReference type="ARBA" id="ARBA00022801"/>
    </source>
</evidence>
<keyword evidence="4" id="KW-0255">Endonuclease</keyword>
<accession>W4FLE0</accession>
<dbReference type="InterPro" id="IPR050951">
    <property type="entry name" value="Retrovirus_Pol_polyprotein"/>
</dbReference>
<dbReference type="PROSITE" id="PS50013">
    <property type="entry name" value="CHROMO_2"/>
    <property type="match status" value="1"/>
</dbReference>
<name>W4FLE0_APHAT</name>
<dbReference type="CDD" id="cd23995">
    <property type="entry name" value="Seipin_BSCL2_like"/>
    <property type="match status" value="1"/>
</dbReference>
<dbReference type="InterPro" id="IPR012337">
    <property type="entry name" value="RNaseH-like_sf"/>
</dbReference>
<dbReference type="OrthoDB" id="3990054at2759"/>
<evidence type="ECO:0000256" key="2">
    <source>
        <dbReference type="ARBA" id="ARBA00022695"/>
    </source>
</evidence>
<dbReference type="PANTHER" id="PTHR37984:SF5">
    <property type="entry name" value="PROTEIN NYNRIN-LIKE"/>
    <property type="match status" value="1"/>
</dbReference>